<dbReference type="GO" id="GO:0032483">
    <property type="term" value="P:regulation of Rab protein signal transduction"/>
    <property type="evidence" value="ECO:0007669"/>
    <property type="project" value="TreeGrafter"/>
</dbReference>
<dbReference type="EnsemblMetazoa" id="tetur12g00650.1">
    <property type="protein sequence ID" value="tetur12g00650.1"/>
    <property type="gene ID" value="tetur12g00650"/>
</dbReference>
<feature type="region of interest" description="Disordered" evidence="10">
    <location>
        <begin position="111"/>
        <end position="196"/>
    </location>
</feature>
<feature type="compositionally biased region" description="Basic and acidic residues" evidence="10">
    <location>
        <begin position="778"/>
        <end position="791"/>
    </location>
</feature>
<feature type="domain" description="UDENN" evidence="11">
    <location>
        <begin position="16"/>
        <end position="593"/>
    </location>
</feature>
<dbReference type="FunFam" id="3.40.50.11500:FF:000002">
    <property type="entry name" value="MAP kinase-activating death domain protein-like Protein"/>
    <property type="match status" value="1"/>
</dbReference>
<feature type="compositionally biased region" description="Low complexity" evidence="10">
    <location>
        <begin position="898"/>
        <end position="922"/>
    </location>
</feature>
<feature type="compositionally biased region" description="Acidic residues" evidence="10">
    <location>
        <begin position="763"/>
        <end position="777"/>
    </location>
</feature>
<dbReference type="Pfam" id="PF23629">
    <property type="entry name" value="Death_MADD"/>
    <property type="match status" value="1"/>
</dbReference>
<feature type="compositionally biased region" description="Low complexity" evidence="10">
    <location>
        <begin position="745"/>
        <end position="762"/>
    </location>
</feature>
<dbReference type="InterPro" id="IPR039980">
    <property type="entry name" value="MADD"/>
</dbReference>
<feature type="compositionally biased region" description="Polar residues" evidence="10">
    <location>
        <begin position="850"/>
        <end position="868"/>
    </location>
</feature>
<reference evidence="13" key="1">
    <citation type="submission" date="2011-08" db="EMBL/GenBank/DDBJ databases">
        <authorList>
            <person name="Rombauts S."/>
        </authorList>
    </citation>
    <scope>NUCLEOTIDE SEQUENCE</scope>
    <source>
        <strain evidence="13">London</strain>
    </source>
</reference>
<evidence type="ECO:0000259" key="11">
    <source>
        <dbReference type="PROSITE" id="PS50211"/>
    </source>
</evidence>
<feature type="region of interest" description="Disordered" evidence="10">
    <location>
        <begin position="1338"/>
        <end position="1357"/>
    </location>
</feature>
<accession>T1KIA5</accession>
<feature type="region of interest" description="Disordered" evidence="10">
    <location>
        <begin position="1089"/>
        <end position="1123"/>
    </location>
</feature>
<dbReference type="InterPro" id="IPR037516">
    <property type="entry name" value="Tripartite_DENN"/>
</dbReference>
<sequence>MVETVNSKYFCPRLVDYIVIVGVKNPSSHNSVNVPELLRRYPIEDHKDFALPLDVVFFCQPEGCSTVGHRRLNLRETNSFVFALTEKDTNRVRYGNCINFYRTIEAKVGKSEHRLSSKDRDNLASGTGQNPGYGKSDEGEDDEDQETGHEKERRTSEGGESKRDKGISGVTGRSENQGEDGTKESEKSIKARKRRKSQSSYINSLTSICIISHHPFFSTFRDCLFIIKKSIEYCNERHSKQRTSSKYLKRDWVWNLLTCGLPDNVEIPSAMINDLKDIETLLLRFLSAPVPVPGKTKVEMEFLPRDFINPLVLALPDHTRFSLVDFPLHLPLELLGVETCLKVLTCILLEHKIILQSRDYNALSMSVMAFVTMIYPLEYMFPVIPLLPTCMKSAEQLLLAPTPYIIGIPASFLMFKRNFRLPNDVWLVDLDSNRVLKPPAADDLPPLPEPETSILANHLKQALHSMSMSPQPLKNLDRRHPESMNVSERLSFSSPSSSPSSQRIIFGNDVDSVDVATRVAMIRFFNSSSLLANFTEHTRTIKLYPRPVVAFQINSFLQSRPKTSVFLQKFVRTQAVEYFAEWALSPSNVAFLRVHTGVFDPSIVGDKAKWYSHQLDPIVFKCWSDPKTPLFYAFRRDSLTKGRETTSQLTQGTSDDSSTESDGSTSSSYSSLSDFVTELVNSDIDGNRSGHVIDSTSSQLFCDVKAVCHPPSTLQLPSSRRSTPTHEINRSNRREEEESGRSGRRSISSSPGRSSSSTSSQSIDEDDDENAVDDDDEAKSIEFTEESEGRTTLRSTPTTLTPSSTSKLNLSPQEPQLAQSSVSSSSSLSSQPHHKSSSRSPIELEGLENNKVTEMTSSTTSGIQSGAMSTTTGSSQSRSGTPQHHKIALADHRPLSAEPSLEKSSNSASSSPTLSRTISISSVFSRTGPLANTIPSGTSASQSLSSSTSPSSFLDKFKSEAKEVAREAKAAAVGASKSALEATKKEVGRKKLLKNLQALGEPMKEQAKDLWRNSQDRDETHSTHGRSSDSTSSLSLISSVSNDFNGFADKTSNMLSGLFGSKASGLAEKMSEKAQRFGPFPKGRKGLVERTSLIKHSNNTNRQRRPSDILSKSGESRSSHSENQQFLKEVVNSVLEGEGVSWLKLNRIKKLMEEESYRNLVVSGLNKTLERKVGPDDHIEDVCLSKPVWKGMLKLIGAMIHGLEQSYMHNGLGGMASAFSVLEIAHTHYWAKDSGEDGNKGESSVATTASVSQSSSPFGSSDNLNKLGGSGAGMGDLPTPTSDISASVKTLPITSTNLALTPSPEASESDESSTLAQSHQQQQVSSKGLPLSRLTSIESEVSEAGTETVATSCNASESGSMTVNPTYYIGQRLNQSLCRSTYSDSELDTDLGRQSRAPSIWSSKSSVSTGFRYHGGNLIGSTVPTSEPPRTYLFQGLLGKDRSPLWDKMQFWEDAFLDAVSQERESVGMDQGPGEMMDRYRSLSDIDKKRLEHEEDRLLSTLLYNMTAFMIMVNADVTEIKRKVRRLLGKCHIGVIYSDEVNSLLEQIENLHGNDVDLKPLASRQMHRQTFTIHMGTDTSGDMLFMEVRDDGLILRSINGTIVERWWYERLVNMTYSPKNKVLALLLYKKCNGKSRSKRSWCLTWNGARW</sequence>
<feature type="region of interest" description="Disordered" evidence="10">
    <location>
        <begin position="1234"/>
        <end position="1285"/>
    </location>
</feature>
<feature type="compositionally biased region" description="Low complexity" evidence="10">
    <location>
        <begin position="820"/>
        <end position="831"/>
    </location>
</feature>
<keyword evidence="5" id="KW-1003">Cell membrane</keyword>
<dbReference type="InterPro" id="IPR001194">
    <property type="entry name" value="cDENN_dom"/>
</dbReference>
<evidence type="ECO:0000256" key="8">
    <source>
        <dbReference type="ARBA" id="ARBA00022703"/>
    </source>
</evidence>
<proteinExistence type="inferred from homology"/>
<feature type="region of interest" description="Disordered" evidence="10">
    <location>
        <begin position="1298"/>
        <end position="1331"/>
    </location>
</feature>
<feature type="compositionally biased region" description="Basic and acidic residues" evidence="10">
    <location>
        <begin position="146"/>
        <end position="166"/>
    </location>
</feature>
<keyword evidence="13" id="KW-1185">Reference proteome</keyword>
<dbReference type="Pfam" id="PF02141">
    <property type="entry name" value="DENN"/>
    <property type="match status" value="1"/>
</dbReference>
<dbReference type="Gene3D" id="3.30.450.200">
    <property type="match status" value="1"/>
</dbReference>
<feature type="compositionally biased region" description="Low complexity" evidence="10">
    <location>
        <begin position="653"/>
        <end position="669"/>
    </location>
</feature>
<feature type="region of interest" description="Disordered" evidence="10">
    <location>
        <begin position="712"/>
        <end position="953"/>
    </location>
</feature>
<dbReference type="PANTHER" id="PTHR13008:SF7">
    <property type="entry name" value="MAP KINASE-ACTIVATING DEATH DOMAIN PROTEIN"/>
    <property type="match status" value="1"/>
</dbReference>
<dbReference type="GO" id="GO:0006915">
    <property type="term" value="P:apoptotic process"/>
    <property type="evidence" value="ECO:0007669"/>
    <property type="project" value="UniProtKB-KW"/>
</dbReference>
<keyword evidence="8" id="KW-0053">Apoptosis</keyword>
<comment type="subcellular location">
    <subcellularLocation>
        <location evidence="1">Cell membrane</location>
    </subcellularLocation>
    <subcellularLocation>
        <location evidence="2">Cytoplasm</location>
    </subcellularLocation>
</comment>
<dbReference type="SMART" id="SM00799">
    <property type="entry name" value="DENN"/>
    <property type="match status" value="1"/>
</dbReference>
<keyword evidence="6" id="KW-0963">Cytoplasm</keyword>
<keyword evidence="7" id="KW-0344">Guanine-nucleotide releasing factor</keyword>
<dbReference type="InterPro" id="IPR056574">
    <property type="entry name" value="Death_MADD"/>
</dbReference>
<dbReference type="Pfam" id="PF03456">
    <property type="entry name" value="uDENN"/>
    <property type="match status" value="1"/>
</dbReference>
<dbReference type="PROSITE" id="PS50211">
    <property type="entry name" value="DENN"/>
    <property type="match status" value="1"/>
</dbReference>
<feature type="compositionally biased region" description="Basic and acidic residues" evidence="10">
    <location>
        <begin position="1002"/>
        <end position="1022"/>
    </location>
</feature>
<evidence type="ECO:0000313" key="12">
    <source>
        <dbReference type="EnsemblMetazoa" id="tetur12g00650.1"/>
    </source>
</evidence>
<comment type="similarity">
    <text evidence="3">Belongs to the MADD family.</text>
</comment>
<dbReference type="PANTHER" id="PTHR13008">
    <property type="entry name" value="MAP-KINASE ACTIVATING DEATH DOMAIN PROTEIN MADD /DENN/AEX-3 C.ELEGANS"/>
    <property type="match status" value="1"/>
</dbReference>
<feature type="compositionally biased region" description="Low complexity" evidence="10">
    <location>
        <begin position="869"/>
        <end position="881"/>
    </location>
</feature>
<evidence type="ECO:0000256" key="10">
    <source>
        <dbReference type="SAM" id="MobiDB-lite"/>
    </source>
</evidence>
<feature type="compositionally biased region" description="Basic and acidic residues" evidence="10">
    <location>
        <begin position="180"/>
        <end position="189"/>
    </location>
</feature>
<keyword evidence="9" id="KW-0472">Membrane</keyword>
<dbReference type="InterPro" id="IPR005113">
    <property type="entry name" value="uDENN_dom"/>
</dbReference>
<evidence type="ECO:0000256" key="9">
    <source>
        <dbReference type="ARBA" id="ARBA00023136"/>
    </source>
</evidence>
<evidence type="ECO:0000313" key="13">
    <source>
        <dbReference type="Proteomes" id="UP000015104"/>
    </source>
</evidence>
<dbReference type="STRING" id="32264.T1KIA5"/>
<evidence type="ECO:0000256" key="4">
    <source>
        <dbReference type="ARBA" id="ARBA00017868"/>
    </source>
</evidence>
<dbReference type="EMBL" id="CAEY01000111">
    <property type="status" value="NOT_ANNOTATED_CDS"/>
    <property type="molecule type" value="Genomic_DNA"/>
</dbReference>
<dbReference type="SMART" id="SM00801">
    <property type="entry name" value="dDENN"/>
    <property type="match status" value="1"/>
</dbReference>
<evidence type="ECO:0000256" key="5">
    <source>
        <dbReference type="ARBA" id="ARBA00022475"/>
    </source>
</evidence>
<evidence type="ECO:0000256" key="7">
    <source>
        <dbReference type="ARBA" id="ARBA00022658"/>
    </source>
</evidence>
<dbReference type="InterPro" id="IPR043153">
    <property type="entry name" value="DENN_C"/>
</dbReference>
<feature type="compositionally biased region" description="Low complexity" evidence="10">
    <location>
        <begin position="1243"/>
        <end position="1261"/>
    </location>
</feature>
<feature type="compositionally biased region" description="Polar residues" evidence="10">
    <location>
        <begin position="1348"/>
        <end position="1357"/>
    </location>
</feature>
<dbReference type="HOGENOM" id="CLU_001270_0_0_1"/>
<feature type="compositionally biased region" description="Polar residues" evidence="10">
    <location>
        <begin position="807"/>
        <end position="819"/>
    </location>
</feature>
<dbReference type="GO" id="GO:0005886">
    <property type="term" value="C:plasma membrane"/>
    <property type="evidence" value="ECO:0007669"/>
    <property type="project" value="UniProtKB-SubCell"/>
</dbReference>
<feature type="region of interest" description="Disordered" evidence="10">
    <location>
        <begin position="643"/>
        <end position="669"/>
    </location>
</feature>
<organism evidence="12 13">
    <name type="scientific">Tetranychus urticae</name>
    <name type="common">Two-spotted spider mite</name>
    <dbReference type="NCBI Taxonomy" id="32264"/>
    <lineage>
        <taxon>Eukaryota</taxon>
        <taxon>Metazoa</taxon>
        <taxon>Ecdysozoa</taxon>
        <taxon>Arthropoda</taxon>
        <taxon>Chelicerata</taxon>
        <taxon>Arachnida</taxon>
        <taxon>Acari</taxon>
        <taxon>Acariformes</taxon>
        <taxon>Trombidiformes</taxon>
        <taxon>Prostigmata</taxon>
        <taxon>Eleutherengona</taxon>
        <taxon>Raphignathae</taxon>
        <taxon>Tetranychoidea</taxon>
        <taxon>Tetranychidae</taxon>
        <taxon>Tetranychus</taxon>
    </lineage>
</organism>
<reference evidence="12" key="2">
    <citation type="submission" date="2015-06" db="UniProtKB">
        <authorList>
            <consortium name="EnsemblMetazoa"/>
        </authorList>
    </citation>
    <scope>IDENTIFICATION</scope>
</reference>
<dbReference type="Proteomes" id="UP000015104">
    <property type="component" value="Unassembled WGS sequence"/>
</dbReference>
<feature type="compositionally biased region" description="Basic and acidic residues" evidence="10">
    <location>
        <begin position="111"/>
        <end position="122"/>
    </location>
</feature>
<evidence type="ECO:0000256" key="1">
    <source>
        <dbReference type="ARBA" id="ARBA00004236"/>
    </source>
</evidence>
<feature type="region of interest" description="Disordered" evidence="10">
    <location>
        <begin position="997"/>
        <end position="1034"/>
    </location>
</feature>
<dbReference type="InterPro" id="IPR005112">
    <property type="entry name" value="dDENN_dom"/>
</dbReference>
<evidence type="ECO:0000256" key="3">
    <source>
        <dbReference type="ARBA" id="ARBA00005978"/>
    </source>
</evidence>
<feature type="compositionally biased region" description="Low complexity" evidence="10">
    <location>
        <begin position="936"/>
        <end position="952"/>
    </location>
</feature>
<dbReference type="eggNOG" id="KOG3570">
    <property type="taxonomic scope" value="Eukaryota"/>
</dbReference>
<protein>
    <recommendedName>
        <fullName evidence="4">MAP kinase-activating death domain protein</fullName>
    </recommendedName>
</protein>
<feature type="compositionally biased region" description="Polar residues" evidence="10">
    <location>
        <begin position="1314"/>
        <end position="1326"/>
    </location>
</feature>
<feature type="compositionally biased region" description="Polar residues" evidence="10">
    <location>
        <begin position="712"/>
        <end position="726"/>
    </location>
</feature>
<feature type="compositionally biased region" description="Low complexity" evidence="10">
    <location>
        <begin position="792"/>
        <end position="806"/>
    </location>
</feature>
<evidence type="ECO:0000256" key="6">
    <source>
        <dbReference type="ARBA" id="ARBA00022490"/>
    </source>
</evidence>
<name>T1KIA5_TETUR</name>
<dbReference type="GO" id="GO:0005085">
    <property type="term" value="F:guanyl-nucleotide exchange factor activity"/>
    <property type="evidence" value="ECO:0007669"/>
    <property type="project" value="UniProtKB-KW"/>
</dbReference>
<evidence type="ECO:0000256" key="2">
    <source>
        <dbReference type="ARBA" id="ARBA00004496"/>
    </source>
</evidence>
<feature type="compositionally biased region" description="Basic and acidic residues" evidence="10">
    <location>
        <begin position="727"/>
        <end position="741"/>
    </location>
</feature>
<dbReference type="SMART" id="SM00800">
    <property type="entry name" value="uDENN"/>
    <property type="match status" value="1"/>
</dbReference>
<dbReference type="GO" id="GO:0042981">
    <property type="term" value="P:regulation of apoptotic process"/>
    <property type="evidence" value="ECO:0007669"/>
    <property type="project" value="TreeGrafter"/>
</dbReference>
<dbReference type="Gene3D" id="3.40.50.11500">
    <property type="match status" value="1"/>
</dbReference>
<dbReference type="GO" id="GO:0005829">
    <property type="term" value="C:cytosol"/>
    <property type="evidence" value="ECO:0007669"/>
    <property type="project" value="TreeGrafter"/>
</dbReference>